<organism evidence="1 2">
    <name type="scientific">Candidatus Sulfuritelmatomonas gaucii</name>
    <dbReference type="NCBI Taxonomy" id="2043161"/>
    <lineage>
        <taxon>Bacteria</taxon>
        <taxon>Pseudomonadati</taxon>
        <taxon>Acidobacteriota</taxon>
        <taxon>Terriglobia</taxon>
        <taxon>Terriglobales</taxon>
        <taxon>Acidobacteriaceae</taxon>
        <taxon>Candidatus Sulfuritelmatomonas</taxon>
    </lineage>
</organism>
<evidence type="ECO:0000313" key="2">
    <source>
        <dbReference type="Proteomes" id="UP000239735"/>
    </source>
</evidence>
<dbReference type="Proteomes" id="UP000239735">
    <property type="component" value="Unassembled WGS sequence"/>
</dbReference>
<evidence type="ECO:0000313" key="1">
    <source>
        <dbReference type="EMBL" id="SPE19033.1"/>
    </source>
</evidence>
<proteinExistence type="predicted"/>
<gene>
    <name evidence="1" type="ORF">SBA5_190010</name>
</gene>
<reference evidence="2" key="1">
    <citation type="submission" date="2018-02" db="EMBL/GenBank/DDBJ databases">
        <authorList>
            <person name="Hausmann B."/>
        </authorList>
    </citation>
    <scope>NUCLEOTIDE SEQUENCE [LARGE SCALE GENOMIC DNA]</scope>
    <source>
        <strain evidence="2">Peat soil MAG SbA5</strain>
    </source>
</reference>
<protein>
    <submittedName>
        <fullName evidence="1">Uncharacterized protein</fullName>
    </submittedName>
</protein>
<dbReference type="EMBL" id="OKRB01000074">
    <property type="protein sequence ID" value="SPE19033.1"/>
    <property type="molecule type" value="Genomic_DNA"/>
</dbReference>
<accession>A0A2N9L7B7</accession>
<dbReference type="AlphaFoldDB" id="A0A2N9L7B7"/>
<name>A0A2N9L7B7_9BACT</name>
<sequence>MPPGRFVGTMPVHSARPMWIDPGRPWAAWSTPTATRQNKAKATMHGEMSYHLPYIPQTCDNQTHRCFYSNRRPFRHTILRIALFAVLPVCRSSLSLRLCSRCWLPPSQRVRSSPRQFFSTQ</sequence>